<dbReference type="EMBL" id="CAEZYW010000103">
    <property type="protein sequence ID" value="CAB4741184.1"/>
    <property type="molecule type" value="Genomic_DNA"/>
</dbReference>
<dbReference type="PANTHER" id="PTHR48207">
    <property type="entry name" value="SUCCINATE--HYDROXYMETHYLGLUTARATE COA-TRANSFERASE"/>
    <property type="match status" value="1"/>
</dbReference>
<protein>
    <submittedName>
        <fullName evidence="3">Unannotated protein</fullName>
    </submittedName>
</protein>
<organism evidence="3">
    <name type="scientific">freshwater metagenome</name>
    <dbReference type="NCBI Taxonomy" id="449393"/>
    <lineage>
        <taxon>unclassified sequences</taxon>
        <taxon>metagenomes</taxon>
        <taxon>ecological metagenomes</taxon>
    </lineage>
</organism>
<dbReference type="Pfam" id="PF02515">
    <property type="entry name" value="CoA_transf_3"/>
    <property type="match status" value="1"/>
</dbReference>
<evidence type="ECO:0000256" key="2">
    <source>
        <dbReference type="SAM" id="MobiDB-lite"/>
    </source>
</evidence>
<dbReference type="PANTHER" id="PTHR48207:SF3">
    <property type="entry name" value="SUCCINATE--HYDROXYMETHYLGLUTARATE COA-TRANSFERASE"/>
    <property type="match status" value="1"/>
</dbReference>
<dbReference type="InterPro" id="IPR044855">
    <property type="entry name" value="CoA-Trfase_III_dom3_sf"/>
</dbReference>
<dbReference type="InterPro" id="IPR003673">
    <property type="entry name" value="CoA-Trfase_fam_III"/>
</dbReference>
<dbReference type="Gene3D" id="3.40.50.10540">
    <property type="entry name" value="Crotonobetainyl-coa:carnitine coa-transferase, domain 1"/>
    <property type="match status" value="1"/>
</dbReference>
<gene>
    <name evidence="3" type="ORF">UFOPK2786_00785</name>
</gene>
<feature type="region of interest" description="Disordered" evidence="2">
    <location>
        <begin position="355"/>
        <end position="383"/>
    </location>
</feature>
<reference evidence="3" key="1">
    <citation type="submission" date="2020-05" db="EMBL/GenBank/DDBJ databases">
        <authorList>
            <person name="Chiriac C."/>
            <person name="Salcher M."/>
            <person name="Ghai R."/>
            <person name="Kavagutti S V."/>
        </authorList>
    </citation>
    <scope>NUCLEOTIDE SEQUENCE</scope>
</reference>
<proteinExistence type="predicted"/>
<evidence type="ECO:0000313" key="3">
    <source>
        <dbReference type="EMBL" id="CAB4741184.1"/>
    </source>
</evidence>
<evidence type="ECO:0000256" key="1">
    <source>
        <dbReference type="ARBA" id="ARBA00022679"/>
    </source>
</evidence>
<dbReference type="SUPFAM" id="SSF89796">
    <property type="entry name" value="CoA-transferase family III (CaiB/BaiF)"/>
    <property type="match status" value="1"/>
</dbReference>
<dbReference type="GO" id="GO:0008410">
    <property type="term" value="F:CoA-transferase activity"/>
    <property type="evidence" value="ECO:0007669"/>
    <property type="project" value="TreeGrafter"/>
</dbReference>
<dbReference type="Gene3D" id="3.30.1540.10">
    <property type="entry name" value="formyl-coa transferase, domain 3"/>
    <property type="match status" value="1"/>
</dbReference>
<keyword evidence="1" id="KW-0808">Transferase</keyword>
<feature type="compositionally biased region" description="Polar residues" evidence="2">
    <location>
        <begin position="364"/>
        <end position="374"/>
    </location>
</feature>
<sequence>MSASSGTGDPFAEAPGTGALDGLLIADFSRVLAGPYATMILGDLGATIVKVERPGSGDDTRAWGPPFAQTGHSTYFESVNRNKQSLGLDIADAGDQRLASKLAERADVLVENFKPGSLVQYGLDYDSVRIRNPRIVYCSISGFGSGSGHDLPGYDLLVQAMGGLMSITGTDEPTKAGVAVVDVLAGLHATVAILAALRHRDRTGEGQRVEVSLLSALLSSMVNQSSAFVGGGVIPQRMGNAHPSISPYESYPTADRPLIIAVGNDAQFTRLAQALGDPVLANDPRFATNPSRVEHRQALSHRIIELLAPHGAEHWQRVIGAVGVPCGPINSIAEGFALADRLGLVPVVDIDDPRRSAPDRQVANPVSYSKTPATYRSAPPGVGEDNEAVLAWLRTGAR</sequence>
<dbReference type="AlphaFoldDB" id="A0A6J6T2E8"/>
<accession>A0A6J6T2E8</accession>
<dbReference type="InterPro" id="IPR023606">
    <property type="entry name" value="CoA-Trfase_III_dom_1_sf"/>
</dbReference>
<name>A0A6J6T2E8_9ZZZZ</name>
<dbReference type="InterPro" id="IPR050483">
    <property type="entry name" value="CoA-transferase_III_domain"/>
</dbReference>